<dbReference type="AlphaFoldDB" id="A0AAQ3X8G2"/>
<sequence length="527" mass="59455">MEPMDGLVGEAGDDGAPARASRVRAVVAELLDLDELVGEILIRIRPGEPACLVRASLVCKRWHRFLSDPNFRRRYRAFHKMQIQMALDYADVLLETAEAGQGLPDRSIAEPGKCRGAYGSARAHRAAVEYELDTHDNADLFVNLQLHKKRSKIVEIVAAKDIIFVLAQSGLATAFNRATNKRIAFLNLSSNEVIRTLFYNKNNNSFITVSVCRSDDFNTLKCRTTPIEYIRRNQLDAGFPIFESENLMWPGFVEFDDVNGKALTYSANDGIYKVFDLKTYSFLYSIQARNVQDIKISKGIMLLVYVRAHSHVQLKILSIEDGKPLTSLMVSLKRNKRIDFIEKFNEKLLVKQQDENLRIIDLRSCDQIEVDATKFITPSRFVFLNESNIFLSFRSETVSAWNLRGELVTSFEDHLLWDHDSSLNNIYITSNEGVLISYCKSEDGTVAPIGSINMSQVRTGKCITKFAANDPTLSVVPRTNSCTTQSSVLSTVQEVPVDVTALFYNEDMNEIYTGNSKGLVHVWSNRS</sequence>
<evidence type="ECO:0000313" key="3">
    <source>
        <dbReference type="Proteomes" id="UP001341281"/>
    </source>
</evidence>
<dbReference type="Pfam" id="PF25463">
    <property type="entry name" value="DUF7899"/>
    <property type="match status" value="1"/>
</dbReference>
<organism evidence="2 3">
    <name type="scientific">Paspalum notatum var. saurae</name>
    <dbReference type="NCBI Taxonomy" id="547442"/>
    <lineage>
        <taxon>Eukaryota</taxon>
        <taxon>Viridiplantae</taxon>
        <taxon>Streptophyta</taxon>
        <taxon>Embryophyta</taxon>
        <taxon>Tracheophyta</taxon>
        <taxon>Spermatophyta</taxon>
        <taxon>Magnoliopsida</taxon>
        <taxon>Liliopsida</taxon>
        <taxon>Poales</taxon>
        <taxon>Poaceae</taxon>
        <taxon>PACMAD clade</taxon>
        <taxon>Panicoideae</taxon>
        <taxon>Andropogonodae</taxon>
        <taxon>Paspaleae</taxon>
        <taxon>Paspalinae</taxon>
        <taxon>Paspalum</taxon>
    </lineage>
</organism>
<dbReference type="InterPro" id="IPR057221">
    <property type="entry name" value="DUF7899"/>
</dbReference>
<dbReference type="PANTHER" id="PTHR31789">
    <property type="entry name" value="OS05G0482600 PROTEIN"/>
    <property type="match status" value="1"/>
</dbReference>
<dbReference type="Gene3D" id="2.130.10.10">
    <property type="entry name" value="YVTN repeat-like/Quinoprotein amine dehydrogenase"/>
    <property type="match status" value="1"/>
</dbReference>
<dbReference type="SUPFAM" id="SSF69322">
    <property type="entry name" value="Tricorn protease domain 2"/>
    <property type="match status" value="1"/>
</dbReference>
<reference evidence="2 3" key="1">
    <citation type="submission" date="2024-02" db="EMBL/GenBank/DDBJ databases">
        <title>High-quality chromosome-scale genome assembly of Pensacola bahiagrass (Paspalum notatum Flugge var. saurae).</title>
        <authorList>
            <person name="Vega J.M."/>
            <person name="Podio M."/>
            <person name="Orjuela J."/>
            <person name="Siena L.A."/>
            <person name="Pessino S.C."/>
            <person name="Combes M.C."/>
            <person name="Mariac C."/>
            <person name="Albertini E."/>
            <person name="Pupilli F."/>
            <person name="Ortiz J.P.A."/>
            <person name="Leblanc O."/>
        </authorList>
    </citation>
    <scope>NUCLEOTIDE SEQUENCE [LARGE SCALE GENOMIC DNA]</scope>
    <source>
        <strain evidence="2">R1</strain>
        <tissue evidence="2">Leaf</tissue>
    </source>
</reference>
<dbReference type="PANTHER" id="PTHR31789:SF9">
    <property type="entry name" value="EXPRESSED PROTEIN"/>
    <property type="match status" value="1"/>
</dbReference>
<proteinExistence type="predicted"/>
<evidence type="ECO:0000313" key="2">
    <source>
        <dbReference type="EMBL" id="WVZ90276.1"/>
    </source>
</evidence>
<dbReference type="EMBL" id="CP144752">
    <property type="protein sequence ID" value="WVZ90276.1"/>
    <property type="molecule type" value="Genomic_DNA"/>
</dbReference>
<dbReference type="InterPro" id="IPR015943">
    <property type="entry name" value="WD40/YVTN_repeat-like_dom_sf"/>
</dbReference>
<dbReference type="Pfam" id="PF00646">
    <property type="entry name" value="F-box"/>
    <property type="match status" value="1"/>
</dbReference>
<dbReference type="InterPro" id="IPR001810">
    <property type="entry name" value="F-box_dom"/>
</dbReference>
<gene>
    <name evidence="2" type="ORF">U9M48_036589</name>
</gene>
<dbReference type="InterPro" id="IPR036047">
    <property type="entry name" value="F-box-like_dom_sf"/>
</dbReference>
<protein>
    <recommendedName>
        <fullName evidence="1">F-box domain-containing protein</fullName>
    </recommendedName>
</protein>
<keyword evidence="3" id="KW-1185">Reference proteome</keyword>
<dbReference type="SUPFAM" id="SSF81383">
    <property type="entry name" value="F-box domain"/>
    <property type="match status" value="1"/>
</dbReference>
<feature type="domain" description="F-box" evidence="1">
    <location>
        <begin position="34"/>
        <end position="73"/>
    </location>
</feature>
<accession>A0AAQ3X8G2</accession>
<evidence type="ECO:0000259" key="1">
    <source>
        <dbReference type="Pfam" id="PF00646"/>
    </source>
</evidence>
<dbReference type="Proteomes" id="UP001341281">
    <property type="component" value="Chromosome 08"/>
</dbReference>
<name>A0AAQ3X8G2_PASNO</name>